<proteinExistence type="predicted"/>
<accession>A0ACA9N8L0</accession>
<organism evidence="1 2">
    <name type="scientific">Acaulospora colombiana</name>
    <dbReference type="NCBI Taxonomy" id="27376"/>
    <lineage>
        <taxon>Eukaryota</taxon>
        <taxon>Fungi</taxon>
        <taxon>Fungi incertae sedis</taxon>
        <taxon>Mucoromycota</taxon>
        <taxon>Glomeromycotina</taxon>
        <taxon>Glomeromycetes</taxon>
        <taxon>Diversisporales</taxon>
        <taxon>Acaulosporaceae</taxon>
        <taxon>Acaulospora</taxon>
    </lineage>
</organism>
<gene>
    <name evidence="1" type="ORF">ACOLOM_LOCUS7777</name>
</gene>
<sequence>MQDYFAGTFNTTIFSQFELKDVINGQKSTERIRPTESFEVVTVKEKNYRYLYSDRNTLHLLDPETLDQIEIGSDKLDGMIARGLDESYKVEINVSSPQSTHLDDMNLTVASLETEEGDRVISARLPLTYAYEVVSNTPNVGSSSKGPAQKTVEIKGGIQVQVPEFINVGEKIVITLNDIKYCKRA</sequence>
<comment type="caution">
    <text evidence="1">The sequence shown here is derived from an EMBL/GenBank/DDBJ whole genome shotgun (WGS) entry which is preliminary data.</text>
</comment>
<protein>
    <submittedName>
        <fullName evidence="1">6053_t:CDS:1</fullName>
    </submittedName>
</protein>
<dbReference type="EMBL" id="CAJVPT010018581">
    <property type="protein sequence ID" value="CAG8635446.1"/>
    <property type="molecule type" value="Genomic_DNA"/>
</dbReference>
<evidence type="ECO:0000313" key="2">
    <source>
        <dbReference type="Proteomes" id="UP000789525"/>
    </source>
</evidence>
<keyword evidence="2" id="KW-1185">Reference proteome</keyword>
<reference evidence="1" key="1">
    <citation type="submission" date="2021-06" db="EMBL/GenBank/DDBJ databases">
        <authorList>
            <person name="Kallberg Y."/>
            <person name="Tangrot J."/>
            <person name="Rosling A."/>
        </authorList>
    </citation>
    <scope>NUCLEOTIDE SEQUENCE</scope>
    <source>
        <strain evidence="1">CL356</strain>
    </source>
</reference>
<evidence type="ECO:0000313" key="1">
    <source>
        <dbReference type="EMBL" id="CAG8635446.1"/>
    </source>
</evidence>
<dbReference type="Proteomes" id="UP000789525">
    <property type="component" value="Unassembled WGS sequence"/>
</dbReference>
<name>A0ACA9N8L0_9GLOM</name>